<evidence type="ECO:0008006" key="5">
    <source>
        <dbReference type="Google" id="ProtNLM"/>
    </source>
</evidence>
<gene>
    <name evidence="3" type="ORF">BE21_41530</name>
</gene>
<evidence type="ECO:0000313" key="3">
    <source>
        <dbReference type="EMBL" id="KYG05313.1"/>
    </source>
</evidence>
<proteinExistence type="predicted"/>
<organism evidence="3 4">
    <name type="scientific">Sorangium cellulosum</name>
    <name type="common">Polyangium cellulosum</name>
    <dbReference type="NCBI Taxonomy" id="56"/>
    <lineage>
        <taxon>Bacteria</taxon>
        <taxon>Pseudomonadati</taxon>
        <taxon>Myxococcota</taxon>
        <taxon>Polyangia</taxon>
        <taxon>Polyangiales</taxon>
        <taxon>Polyangiaceae</taxon>
        <taxon>Sorangium</taxon>
    </lineage>
</organism>
<evidence type="ECO:0000256" key="1">
    <source>
        <dbReference type="SAM" id="MobiDB-lite"/>
    </source>
</evidence>
<feature type="chain" id="PRO_5007569809" description="Secreted protein" evidence="2">
    <location>
        <begin position="29"/>
        <end position="128"/>
    </location>
</feature>
<keyword evidence="2" id="KW-0732">Signal</keyword>
<evidence type="ECO:0000256" key="2">
    <source>
        <dbReference type="SAM" id="SignalP"/>
    </source>
</evidence>
<protein>
    <recommendedName>
        <fullName evidence="5">Secreted protein</fullName>
    </recommendedName>
</protein>
<dbReference type="EMBL" id="JEME01002092">
    <property type="protein sequence ID" value="KYG05313.1"/>
    <property type="molecule type" value="Genomic_DNA"/>
</dbReference>
<accession>A0A150TKS4</accession>
<dbReference type="PROSITE" id="PS51257">
    <property type="entry name" value="PROKAR_LIPOPROTEIN"/>
    <property type="match status" value="1"/>
</dbReference>
<feature type="region of interest" description="Disordered" evidence="1">
    <location>
        <begin position="79"/>
        <end position="128"/>
    </location>
</feature>
<feature type="non-terminal residue" evidence="3">
    <location>
        <position position="128"/>
    </location>
</feature>
<reference evidence="3 4" key="1">
    <citation type="submission" date="2014-02" db="EMBL/GenBank/DDBJ databases">
        <title>The small core and large imbalanced accessory genome model reveals a collaborative survival strategy of Sorangium cellulosum strains in nature.</title>
        <authorList>
            <person name="Han K."/>
            <person name="Peng R."/>
            <person name="Blom J."/>
            <person name="Li Y.-Z."/>
        </authorList>
    </citation>
    <scope>NUCLEOTIDE SEQUENCE [LARGE SCALE GENOMIC DNA]</scope>
    <source>
        <strain evidence="3 4">So0007-03</strain>
    </source>
</reference>
<feature type="signal peptide" evidence="2">
    <location>
        <begin position="1"/>
        <end position="28"/>
    </location>
</feature>
<dbReference type="Proteomes" id="UP000075502">
    <property type="component" value="Unassembled WGS sequence"/>
</dbReference>
<sequence length="128" mass="12152">MKALKTSRNALRPALLLAALAAAFVASAASCSQQQEGEPCEIANGNDDCASGLECRGIGQQQQQHRCCRPGVVTQVCDPTQNPVTTTTTTTSGTGGAGTGGSGGDGGTAGDGGNGGAGTGGAGGNGGA</sequence>
<feature type="compositionally biased region" description="Gly residues" evidence="1">
    <location>
        <begin position="93"/>
        <end position="128"/>
    </location>
</feature>
<dbReference type="AlphaFoldDB" id="A0A150TKS4"/>
<name>A0A150TKS4_SORCE</name>
<comment type="caution">
    <text evidence="3">The sequence shown here is derived from an EMBL/GenBank/DDBJ whole genome shotgun (WGS) entry which is preliminary data.</text>
</comment>
<evidence type="ECO:0000313" key="4">
    <source>
        <dbReference type="Proteomes" id="UP000075502"/>
    </source>
</evidence>